<dbReference type="PANTHER" id="PTHR41287">
    <property type="match status" value="1"/>
</dbReference>
<evidence type="ECO:0000259" key="2">
    <source>
        <dbReference type="Pfam" id="PF20441"/>
    </source>
</evidence>
<evidence type="ECO:0008006" key="4">
    <source>
        <dbReference type="Google" id="ProtNLM"/>
    </source>
</evidence>
<dbReference type="InterPro" id="IPR046462">
    <property type="entry name" value="TerL_nuclease"/>
</dbReference>
<evidence type="ECO:0000313" key="3">
    <source>
        <dbReference type="EMBL" id="KKN42298.1"/>
    </source>
</evidence>
<comment type="caution">
    <text evidence="3">The sequence shown here is derived from an EMBL/GenBank/DDBJ whole genome shotgun (WGS) entry which is preliminary data.</text>
</comment>
<sequence length="539" mass="60927">MPRDDAEWRKLLRTLPGYDPWADAGDCVFSRSHAVRVIDFFETMLTHVKGELAGTPFLLEDWQRAFLGNLFGWLTPEGVRRYQECLLYVPRKNGKTPMAAGIGLYMLACDGEQGAEVYNLASDRDQATLVYDHASGMVRNEPELADRLRVYKSTRAIVFEATNSSYKVVPADATGAHGFNTHAAIIDELHTQPNSELVHAVTTSVAARRQPLVLYLTTADYDQESVCNDKHRYACSVRDGTVEDRRFLPVIYEMPRDADWTDMAELEKANPNLGVSVKRNYIERALQQAKDDPVYENEFKRLHGNMKTEQAVRWIQLDKWDACDGAVADEELKGCPCWLGIDLSSTHDITAVCAVWQLPEEQFATRWWFWVPTDTMERRARDDHAPYVVWQRDGLIEQTEGAVVDYGRVRDVVVQLGKDHAVQSIAIDPYNATMLATQLSEEDGFEVEFFRQGYLSMSPACKTMDRIVGARRLRHGGNPVARWMASNVAITMDPAENIKMVKDKSYGRIDGIVALVMALDRAENADAWVNPWGEEGASF</sequence>
<dbReference type="InterPro" id="IPR046461">
    <property type="entry name" value="TerL_ATPase"/>
</dbReference>
<name>A0A0F9TLJ9_9ZZZZ</name>
<dbReference type="Gene3D" id="3.40.50.300">
    <property type="entry name" value="P-loop containing nucleotide triphosphate hydrolases"/>
    <property type="match status" value="1"/>
</dbReference>
<reference evidence="3" key="1">
    <citation type="journal article" date="2015" name="Nature">
        <title>Complex archaea that bridge the gap between prokaryotes and eukaryotes.</title>
        <authorList>
            <person name="Spang A."/>
            <person name="Saw J.H."/>
            <person name="Jorgensen S.L."/>
            <person name="Zaremba-Niedzwiedzka K."/>
            <person name="Martijn J."/>
            <person name="Lind A.E."/>
            <person name="van Eijk R."/>
            <person name="Schleper C."/>
            <person name="Guy L."/>
            <person name="Ettema T.J."/>
        </authorList>
    </citation>
    <scope>NUCLEOTIDE SEQUENCE</scope>
</reference>
<dbReference type="AlphaFoldDB" id="A0A0F9TLJ9"/>
<protein>
    <recommendedName>
        <fullName evidence="4">Terminase large subunit</fullName>
    </recommendedName>
</protein>
<dbReference type="InterPro" id="IPR027417">
    <property type="entry name" value="P-loop_NTPase"/>
</dbReference>
<dbReference type="InterPro" id="IPR005021">
    <property type="entry name" value="Terminase_largesu-like"/>
</dbReference>
<proteinExistence type="predicted"/>
<feature type="domain" description="Terminase large subunit-like endonuclease" evidence="2">
    <location>
        <begin position="242"/>
        <end position="523"/>
    </location>
</feature>
<dbReference type="EMBL" id="LAZR01001590">
    <property type="protein sequence ID" value="KKN42298.1"/>
    <property type="molecule type" value="Genomic_DNA"/>
</dbReference>
<dbReference type="Pfam" id="PF03354">
    <property type="entry name" value="TerL_ATPase"/>
    <property type="match status" value="1"/>
</dbReference>
<feature type="domain" description="Terminase large subunit-like ATPase" evidence="1">
    <location>
        <begin position="61"/>
        <end position="234"/>
    </location>
</feature>
<dbReference type="PANTHER" id="PTHR41287:SF1">
    <property type="entry name" value="PROTEIN YMFN"/>
    <property type="match status" value="1"/>
</dbReference>
<dbReference type="Pfam" id="PF20441">
    <property type="entry name" value="TerL_nuclease"/>
    <property type="match status" value="1"/>
</dbReference>
<dbReference type="GO" id="GO:0004519">
    <property type="term" value="F:endonuclease activity"/>
    <property type="evidence" value="ECO:0007669"/>
    <property type="project" value="InterPro"/>
</dbReference>
<organism evidence="3">
    <name type="scientific">marine sediment metagenome</name>
    <dbReference type="NCBI Taxonomy" id="412755"/>
    <lineage>
        <taxon>unclassified sequences</taxon>
        <taxon>metagenomes</taxon>
        <taxon>ecological metagenomes</taxon>
    </lineage>
</organism>
<evidence type="ECO:0000259" key="1">
    <source>
        <dbReference type="Pfam" id="PF03354"/>
    </source>
</evidence>
<accession>A0A0F9TLJ9</accession>
<gene>
    <name evidence="3" type="ORF">LCGC14_0714520</name>
</gene>